<keyword evidence="2 6" id="KW-0812">Transmembrane</keyword>
<evidence type="ECO:0000256" key="3">
    <source>
        <dbReference type="ARBA" id="ARBA00022989"/>
    </source>
</evidence>
<gene>
    <name evidence="7" type="ORF">JTE90_000948</name>
</gene>
<sequence>MIGKLAIIPNTHLHGFPIPNDEKSTKWRISFRSLRCLSIGYVNFYLGYRIYKYITEMNLTYDTFPLINAAVSACIVNSVAVYSHKFSKFSNRIFDLLTKRELFLSSGTICRLFIFFSMFATYLLACIIIFPIHANKWFNFIKRNDTKRDWFHRKSIAPCSHIVTFIMCSGNVASHIMLYCLVCCLLQTVLESLQEDLRSSTKSKESLKKFRSTFIEVADLVRSSDNIFSLIGLVGLASVLFRACSCIHFYLNLRSPFRDSWFFPLMQVAFDFCNLSALSVFGASVSEEGKKIAPALFRYCRGVSTRNTDFYIQCLAMGKVVMSSDINMSAWKLFPFTRKVLPTVFGVTLSYIAVILQMHYAAHSERFQFNEKTTATNSSVI</sequence>
<comment type="caution">
    <text evidence="7">The sequence shown here is derived from an EMBL/GenBank/DDBJ whole genome shotgun (WGS) entry which is preliminary data.</text>
</comment>
<dbReference type="AlphaFoldDB" id="A0AAV6U4V0"/>
<evidence type="ECO:0000256" key="2">
    <source>
        <dbReference type="ARBA" id="ARBA00022692"/>
    </source>
</evidence>
<dbReference type="EMBL" id="JAFNEN010000620">
    <property type="protein sequence ID" value="KAG8179547.1"/>
    <property type="molecule type" value="Genomic_DNA"/>
</dbReference>
<proteinExistence type="predicted"/>
<evidence type="ECO:0000256" key="4">
    <source>
        <dbReference type="ARBA" id="ARBA00023136"/>
    </source>
</evidence>
<evidence type="ECO:0000256" key="1">
    <source>
        <dbReference type="ARBA" id="ARBA00004141"/>
    </source>
</evidence>
<dbReference type="GO" id="GO:0038023">
    <property type="term" value="F:signaling receptor activity"/>
    <property type="evidence" value="ECO:0007669"/>
    <property type="project" value="UniProtKB-ARBA"/>
</dbReference>
<feature type="transmembrane region" description="Helical" evidence="6">
    <location>
        <begin position="227"/>
        <end position="250"/>
    </location>
</feature>
<protein>
    <recommendedName>
        <fullName evidence="9">Gustatory receptor</fullName>
    </recommendedName>
</protein>
<dbReference type="GO" id="GO:0016020">
    <property type="term" value="C:membrane"/>
    <property type="evidence" value="ECO:0007669"/>
    <property type="project" value="UniProtKB-SubCell"/>
</dbReference>
<accession>A0AAV6U4V0</accession>
<reference evidence="7 8" key="1">
    <citation type="journal article" date="2022" name="Nat. Ecol. Evol.">
        <title>A masculinizing supergene underlies an exaggerated male reproductive morph in a spider.</title>
        <authorList>
            <person name="Hendrickx F."/>
            <person name="De Corte Z."/>
            <person name="Sonet G."/>
            <person name="Van Belleghem S.M."/>
            <person name="Kostlbacher S."/>
            <person name="Vangestel C."/>
        </authorList>
    </citation>
    <scope>NUCLEOTIDE SEQUENCE [LARGE SCALE GENOMIC DNA]</scope>
    <source>
        <strain evidence="7">W744_W776</strain>
    </source>
</reference>
<keyword evidence="8" id="KW-1185">Reference proteome</keyword>
<evidence type="ECO:0000256" key="6">
    <source>
        <dbReference type="SAM" id="Phobius"/>
    </source>
</evidence>
<dbReference type="GO" id="GO:0007606">
    <property type="term" value="P:sensory perception of chemical stimulus"/>
    <property type="evidence" value="ECO:0007669"/>
    <property type="project" value="TreeGrafter"/>
</dbReference>
<feature type="transmembrane region" description="Helical" evidence="6">
    <location>
        <begin position="340"/>
        <end position="362"/>
    </location>
</feature>
<dbReference type="PANTHER" id="PTHR21421:SF29">
    <property type="entry name" value="GUSTATORY RECEPTOR 5A FOR TREHALOSE-RELATED"/>
    <property type="match status" value="1"/>
</dbReference>
<evidence type="ECO:0008006" key="9">
    <source>
        <dbReference type="Google" id="ProtNLM"/>
    </source>
</evidence>
<keyword evidence="3 6" id="KW-1133">Transmembrane helix</keyword>
<name>A0AAV6U4V0_9ARAC</name>
<keyword evidence="5" id="KW-0675">Receptor</keyword>
<organism evidence="7 8">
    <name type="scientific">Oedothorax gibbosus</name>
    <dbReference type="NCBI Taxonomy" id="931172"/>
    <lineage>
        <taxon>Eukaryota</taxon>
        <taxon>Metazoa</taxon>
        <taxon>Ecdysozoa</taxon>
        <taxon>Arthropoda</taxon>
        <taxon>Chelicerata</taxon>
        <taxon>Arachnida</taxon>
        <taxon>Araneae</taxon>
        <taxon>Araneomorphae</taxon>
        <taxon>Entelegynae</taxon>
        <taxon>Araneoidea</taxon>
        <taxon>Linyphiidae</taxon>
        <taxon>Erigoninae</taxon>
        <taxon>Oedothorax</taxon>
    </lineage>
</organism>
<evidence type="ECO:0000256" key="5">
    <source>
        <dbReference type="ARBA" id="ARBA00023170"/>
    </source>
</evidence>
<dbReference type="PANTHER" id="PTHR21421">
    <property type="entry name" value="GUSTATORY RECEPTOR"/>
    <property type="match status" value="1"/>
</dbReference>
<evidence type="ECO:0000313" key="8">
    <source>
        <dbReference type="Proteomes" id="UP000827092"/>
    </source>
</evidence>
<comment type="subcellular location">
    <subcellularLocation>
        <location evidence="1">Membrane</location>
        <topology evidence="1">Multi-pass membrane protein</topology>
    </subcellularLocation>
</comment>
<dbReference type="GO" id="GO:0051606">
    <property type="term" value="P:detection of stimulus"/>
    <property type="evidence" value="ECO:0007669"/>
    <property type="project" value="UniProtKB-ARBA"/>
</dbReference>
<feature type="transmembrane region" description="Helical" evidence="6">
    <location>
        <begin position="102"/>
        <end position="130"/>
    </location>
</feature>
<evidence type="ECO:0000313" key="7">
    <source>
        <dbReference type="EMBL" id="KAG8179547.1"/>
    </source>
</evidence>
<keyword evidence="4 6" id="KW-0472">Membrane</keyword>
<dbReference type="Proteomes" id="UP000827092">
    <property type="component" value="Unassembled WGS sequence"/>
</dbReference>